<proteinExistence type="predicted"/>
<accession>A0AC35TP95</accession>
<sequence>MEGESDSHETYLSPQIDRRRRHSSVSDDYSVQKTNDDATECKHVAVQLNYWEDPFISKFVPSHSEQHKARRDPEISRGYWARITGIRSLLTDFIAEAGDKCQIISLGAGFDTNYWWLKQCRKVKFAKYVEFDFSSVTAKKMRLIRRPGNNLLTDTFSDKIQENQHCDLQAGDYHLLGTDLRQIEEFKGKFAKAALDPSAPTIVLAECVLVYMNPDKSAEVLKFVSSFFNVVSFVNYEQVCMEDSFGRVMVQNLSARGIHLQGLPLSASIVEQKSRFQENGFDFVKLWKMSDVYTNLLPKVDIERIEKLEMLDEKELLIQLLEHYCITYTFKCNSHLQETYNGLKDLSL</sequence>
<evidence type="ECO:0000313" key="1">
    <source>
        <dbReference type="Proteomes" id="UP000095286"/>
    </source>
</evidence>
<protein>
    <submittedName>
        <fullName evidence="2">Leucine carboxyl methyltransferase 1</fullName>
    </submittedName>
</protein>
<organism evidence="1 2">
    <name type="scientific">Rhabditophanes sp. KR3021</name>
    <dbReference type="NCBI Taxonomy" id="114890"/>
    <lineage>
        <taxon>Eukaryota</taxon>
        <taxon>Metazoa</taxon>
        <taxon>Ecdysozoa</taxon>
        <taxon>Nematoda</taxon>
        <taxon>Chromadorea</taxon>
        <taxon>Rhabditida</taxon>
        <taxon>Tylenchina</taxon>
        <taxon>Panagrolaimomorpha</taxon>
        <taxon>Strongyloidoidea</taxon>
        <taxon>Alloionematidae</taxon>
        <taxon>Rhabditophanes</taxon>
    </lineage>
</organism>
<reference evidence="2" key="1">
    <citation type="submission" date="2016-11" db="UniProtKB">
        <authorList>
            <consortium name="WormBaseParasite"/>
        </authorList>
    </citation>
    <scope>IDENTIFICATION</scope>
    <source>
        <strain evidence="2">KR3021</strain>
    </source>
</reference>
<name>A0AC35TP95_9BILA</name>
<dbReference type="WBParaSite" id="RSKR_0000250300.1">
    <property type="protein sequence ID" value="RSKR_0000250300.1"/>
    <property type="gene ID" value="RSKR_0000250300"/>
</dbReference>
<evidence type="ECO:0000313" key="2">
    <source>
        <dbReference type="WBParaSite" id="RSKR_0000250300.1"/>
    </source>
</evidence>
<dbReference type="Proteomes" id="UP000095286">
    <property type="component" value="Unplaced"/>
</dbReference>